<reference evidence="2 3" key="1">
    <citation type="journal article" date="2016" name="Sci. Rep.">
        <title>Metabolic traits of an uncultured archaeal lineage -MSBL1- from brine pools of the Red Sea.</title>
        <authorList>
            <person name="Mwirichia R."/>
            <person name="Alam I."/>
            <person name="Rashid M."/>
            <person name="Vinu M."/>
            <person name="Ba-Alawi W."/>
            <person name="Anthony Kamau A."/>
            <person name="Kamanda Ngugi D."/>
            <person name="Goker M."/>
            <person name="Klenk H.P."/>
            <person name="Bajic V."/>
            <person name="Stingl U."/>
        </authorList>
    </citation>
    <scope>NUCLEOTIDE SEQUENCE [LARGE SCALE GENOMIC DNA]</scope>
    <source>
        <strain evidence="2">SCGC-AAA382N08</strain>
    </source>
</reference>
<evidence type="ECO:0000313" key="3">
    <source>
        <dbReference type="Proteomes" id="UP000070175"/>
    </source>
</evidence>
<evidence type="ECO:0000313" key="2">
    <source>
        <dbReference type="EMBL" id="KXB08720.1"/>
    </source>
</evidence>
<proteinExistence type="predicted"/>
<comment type="caution">
    <text evidence="2">The sequence shown here is derived from an EMBL/GenBank/DDBJ whole genome shotgun (WGS) entry which is preliminary data.</text>
</comment>
<dbReference type="Gene3D" id="3.30.70.20">
    <property type="match status" value="1"/>
</dbReference>
<sequence length="83" mass="9438">MVIVRLNREKCLRCGFCTSICVRVFELDNEEESAQITSPFRTEEKFIGEIPENINCVKVAERKCPVNAIKTVDEKESNSGKLT</sequence>
<gene>
    <name evidence="2" type="ORF">AKJ56_00455</name>
</gene>
<name>A0A133VQM4_9EURY</name>
<organism evidence="2 3">
    <name type="scientific">candidate division MSBL1 archaeon SCGC-AAA382N08</name>
    <dbReference type="NCBI Taxonomy" id="1698285"/>
    <lineage>
        <taxon>Archaea</taxon>
        <taxon>Methanobacteriati</taxon>
        <taxon>Methanobacteriota</taxon>
        <taxon>candidate division MSBL1</taxon>
    </lineage>
</organism>
<protein>
    <recommendedName>
        <fullName evidence="1">4Fe-4S ferredoxin-type domain-containing protein</fullName>
    </recommendedName>
</protein>
<accession>A0A133VQM4</accession>
<dbReference type="EMBL" id="LHYJ01000004">
    <property type="protein sequence ID" value="KXB08720.1"/>
    <property type="molecule type" value="Genomic_DNA"/>
</dbReference>
<evidence type="ECO:0000259" key="1">
    <source>
        <dbReference type="PROSITE" id="PS51379"/>
    </source>
</evidence>
<keyword evidence="3" id="KW-1185">Reference proteome</keyword>
<dbReference type="SUPFAM" id="SSF54862">
    <property type="entry name" value="4Fe-4S ferredoxins"/>
    <property type="match status" value="1"/>
</dbReference>
<dbReference type="InterPro" id="IPR017896">
    <property type="entry name" value="4Fe4S_Fe-S-bd"/>
</dbReference>
<dbReference type="AlphaFoldDB" id="A0A133VQM4"/>
<feature type="domain" description="4Fe-4S ferredoxin-type" evidence="1">
    <location>
        <begin position="2"/>
        <end position="30"/>
    </location>
</feature>
<dbReference type="Pfam" id="PF13370">
    <property type="entry name" value="Fer4_13"/>
    <property type="match status" value="1"/>
</dbReference>
<dbReference type="Proteomes" id="UP000070175">
    <property type="component" value="Unassembled WGS sequence"/>
</dbReference>
<dbReference type="PROSITE" id="PS51379">
    <property type="entry name" value="4FE4S_FER_2"/>
    <property type="match status" value="1"/>
</dbReference>